<sequence length="63" mass="7162">MEMFLSCVLMLRAQHVLVLAPLEVRHRIEQHLSSLTTTGKSCATQRAVRNASRFTKRPVIITD</sequence>
<evidence type="ECO:0000313" key="2">
    <source>
        <dbReference type="Proteomes" id="UP000612362"/>
    </source>
</evidence>
<organism evidence="1 2">
    <name type="scientific">Ktedonospora formicarum</name>
    <dbReference type="NCBI Taxonomy" id="2778364"/>
    <lineage>
        <taxon>Bacteria</taxon>
        <taxon>Bacillati</taxon>
        <taxon>Chloroflexota</taxon>
        <taxon>Ktedonobacteria</taxon>
        <taxon>Ktedonobacterales</taxon>
        <taxon>Ktedonobacteraceae</taxon>
        <taxon>Ktedonospora</taxon>
    </lineage>
</organism>
<comment type="caution">
    <text evidence="1">The sequence shown here is derived from an EMBL/GenBank/DDBJ whole genome shotgun (WGS) entry which is preliminary data.</text>
</comment>
<protein>
    <submittedName>
        <fullName evidence="1">Uncharacterized protein</fullName>
    </submittedName>
</protein>
<name>A0A8J3MVN6_9CHLR</name>
<evidence type="ECO:0000313" key="1">
    <source>
        <dbReference type="EMBL" id="GHO50517.1"/>
    </source>
</evidence>
<dbReference type="Proteomes" id="UP000612362">
    <property type="component" value="Unassembled WGS sequence"/>
</dbReference>
<accession>A0A8J3MVN6</accession>
<keyword evidence="2" id="KW-1185">Reference proteome</keyword>
<proteinExistence type="predicted"/>
<dbReference type="EMBL" id="BNJF01000008">
    <property type="protein sequence ID" value="GHO50517.1"/>
    <property type="molecule type" value="Genomic_DNA"/>
</dbReference>
<dbReference type="AlphaFoldDB" id="A0A8J3MVN6"/>
<reference evidence="1" key="1">
    <citation type="submission" date="2020-10" db="EMBL/GenBank/DDBJ databases">
        <title>Taxonomic study of unclassified bacteria belonging to the class Ktedonobacteria.</title>
        <authorList>
            <person name="Yabe S."/>
            <person name="Wang C.M."/>
            <person name="Zheng Y."/>
            <person name="Sakai Y."/>
            <person name="Cavaletti L."/>
            <person name="Monciardini P."/>
            <person name="Donadio S."/>
        </authorList>
    </citation>
    <scope>NUCLEOTIDE SEQUENCE</scope>
    <source>
        <strain evidence="1">SOSP1-1</strain>
    </source>
</reference>
<gene>
    <name evidence="1" type="ORF">KSX_86800</name>
</gene>